<organism evidence="6 7">
    <name type="scientific">Methylobacterium nonmethylotrophicum</name>
    <dbReference type="NCBI Taxonomy" id="1141884"/>
    <lineage>
        <taxon>Bacteria</taxon>
        <taxon>Pseudomonadati</taxon>
        <taxon>Pseudomonadota</taxon>
        <taxon>Alphaproteobacteria</taxon>
        <taxon>Hyphomicrobiales</taxon>
        <taxon>Methylobacteriaceae</taxon>
        <taxon>Methylobacterium</taxon>
    </lineage>
</organism>
<dbReference type="SMART" id="SM00062">
    <property type="entry name" value="PBPb"/>
    <property type="match status" value="1"/>
</dbReference>
<evidence type="ECO:0000256" key="1">
    <source>
        <dbReference type="ARBA" id="ARBA00010333"/>
    </source>
</evidence>
<protein>
    <submittedName>
        <fullName evidence="6">Transporter substrate-binding domain-containing protein</fullName>
    </submittedName>
</protein>
<evidence type="ECO:0000256" key="2">
    <source>
        <dbReference type="ARBA" id="ARBA00022448"/>
    </source>
</evidence>
<dbReference type="AlphaFoldDB" id="A0A4Z0NJE0"/>
<keyword evidence="7" id="KW-1185">Reference proteome</keyword>
<dbReference type="GO" id="GO:0006865">
    <property type="term" value="P:amino acid transport"/>
    <property type="evidence" value="ECO:0007669"/>
    <property type="project" value="TreeGrafter"/>
</dbReference>
<keyword evidence="2" id="KW-0813">Transport</keyword>
<proteinExistence type="inferred from homology"/>
<dbReference type="InterPro" id="IPR051455">
    <property type="entry name" value="Bact_solute-bind_prot3"/>
</dbReference>
<keyword evidence="3 4" id="KW-0732">Signal</keyword>
<dbReference type="GO" id="GO:0030288">
    <property type="term" value="C:outer membrane-bounded periplasmic space"/>
    <property type="evidence" value="ECO:0007669"/>
    <property type="project" value="TreeGrafter"/>
</dbReference>
<gene>
    <name evidence="6" type="ORF">EU555_23670</name>
</gene>
<dbReference type="SUPFAM" id="SSF53850">
    <property type="entry name" value="Periplasmic binding protein-like II"/>
    <property type="match status" value="1"/>
</dbReference>
<dbReference type="EMBL" id="SRLB01000019">
    <property type="protein sequence ID" value="TGD96457.1"/>
    <property type="molecule type" value="Genomic_DNA"/>
</dbReference>
<evidence type="ECO:0000313" key="7">
    <source>
        <dbReference type="Proteomes" id="UP000297535"/>
    </source>
</evidence>
<dbReference type="RefSeq" id="WP_135417679.1">
    <property type="nucleotide sequence ID" value="NZ_SRLB01000019.1"/>
</dbReference>
<dbReference type="InterPro" id="IPR001638">
    <property type="entry name" value="Solute-binding_3/MltF_N"/>
</dbReference>
<comment type="similarity">
    <text evidence="1">Belongs to the bacterial solute-binding protein 3 family.</text>
</comment>
<accession>A0A4Z0NJE0</accession>
<feature type="chain" id="PRO_5021434387" evidence="4">
    <location>
        <begin position="27"/>
        <end position="306"/>
    </location>
</feature>
<evidence type="ECO:0000256" key="4">
    <source>
        <dbReference type="SAM" id="SignalP"/>
    </source>
</evidence>
<feature type="signal peptide" evidence="4">
    <location>
        <begin position="1"/>
        <end position="26"/>
    </location>
</feature>
<dbReference type="PANTHER" id="PTHR30085">
    <property type="entry name" value="AMINO ACID ABC TRANSPORTER PERMEASE"/>
    <property type="match status" value="1"/>
</dbReference>
<evidence type="ECO:0000256" key="3">
    <source>
        <dbReference type="ARBA" id="ARBA00022729"/>
    </source>
</evidence>
<dbReference type="GO" id="GO:0005576">
    <property type="term" value="C:extracellular region"/>
    <property type="evidence" value="ECO:0007669"/>
    <property type="project" value="TreeGrafter"/>
</dbReference>
<dbReference type="Gene3D" id="3.40.190.10">
    <property type="entry name" value="Periplasmic binding protein-like II"/>
    <property type="match status" value="2"/>
</dbReference>
<reference evidence="6 7" key="1">
    <citation type="submission" date="2019-04" db="EMBL/GenBank/DDBJ databases">
        <authorList>
            <person name="Feng G."/>
            <person name="Zhu H."/>
        </authorList>
    </citation>
    <scope>NUCLEOTIDE SEQUENCE [LARGE SCALE GENOMIC DNA]</scope>
    <source>
        <strain evidence="6 7">6HR-1</strain>
    </source>
</reference>
<dbReference type="CDD" id="cd13688">
    <property type="entry name" value="PBP2_GltI_DEBP"/>
    <property type="match status" value="1"/>
</dbReference>
<dbReference type="PANTHER" id="PTHR30085:SF2">
    <property type="entry name" value="GLUTAMATE_ASPARTATE IMPORT SOLUTE-BINDING PROTEIN"/>
    <property type="match status" value="1"/>
</dbReference>
<dbReference type="Proteomes" id="UP000297535">
    <property type="component" value="Unassembled WGS sequence"/>
</dbReference>
<evidence type="ECO:0000313" key="6">
    <source>
        <dbReference type="EMBL" id="TGD96457.1"/>
    </source>
</evidence>
<evidence type="ECO:0000259" key="5">
    <source>
        <dbReference type="SMART" id="SM00062"/>
    </source>
</evidence>
<dbReference type="OrthoDB" id="7240770at2"/>
<sequence>MIHLKRAAAAAAATMTLVLTTLAPMAAARADDLTGTLKKVKETGTITLGYRETSVPFSYLDGSQKPIGFSIDLCGQVVEALRKKLGMADLKVAYNPVNSATRLPLVANGTVDLECGSTANQLARQKQVAFSVSTFVAQFKWLTRSDSGIASADDLKGRTVAVTSGTNTSQFLNKLNQDEGLKLSISQGKDHAESFLLVDTGRAAAFMEDDILLAGLRANAKDPSRFKILDKSYSADPYALMFRRDDPAFKALVDETLIGLMKSGAFTTLYVKWFETPIPPRNLNLDFPMSDNLKALIRSPSDRANS</sequence>
<comment type="caution">
    <text evidence="6">The sequence shown here is derived from an EMBL/GenBank/DDBJ whole genome shotgun (WGS) entry which is preliminary data.</text>
</comment>
<dbReference type="Pfam" id="PF00497">
    <property type="entry name" value="SBP_bac_3"/>
    <property type="match status" value="1"/>
</dbReference>
<feature type="domain" description="Solute-binding protein family 3/N-terminal" evidence="5">
    <location>
        <begin position="45"/>
        <end position="277"/>
    </location>
</feature>
<name>A0A4Z0NJE0_9HYPH</name>